<dbReference type="RefSeq" id="WP_179567428.1">
    <property type="nucleotide sequence ID" value="NZ_JACBZY010000001.1"/>
</dbReference>
<evidence type="ECO:0000256" key="2">
    <source>
        <dbReference type="RuleBase" id="RU000408"/>
    </source>
</evidence>
<dbReference type="Pfam" id="PF06961">
    <property type="entry name" value="DUF1294"/>
    <property type="match status" value="1"/>
</dbReference>
<sequence>MATPQVRVTGRLSTWDDARGFGFISRASGRDIFVHISAFPADEHRPALGDELSFVVEPMPDGRSRAAFVRFADGARPLASGGHSGVVEHSGPRERLRLRIDFAGVLAILSVVAFVVLVFVVSVVFGLPPWVPSLYIAASIGCFVIYAVDKISAVRGRWRVRESTLILLGLVGGWPGAVIAQQLFRHKTRKAAFRTMFWVSVVINVVVFAILTASPLSHLLTPA</sequence>
<keyword evidence="6" id="KW-1185">Reference proteome</keyword>
<feature type="transmembrane region" description="Helical" evidence="3">
    <location>
        <begin position="133"/>
        <end position="153"/>
    </location>
</feature>
<dbReference type="Gene3D" id="2.40.50.140">
    <property type="entry name" value="Nucleic acid-binding proteins"/>
    <property type="match status" value="1"/>
</dbReference>
<evidence type="ECO:0000259" key="4">
    <source>
        <dbReference type="PROSITE" id="PS51857"/>
    </source>
</evidence>
<keyword evidence="3" id="KW-0472">Membrane</keyword>
<dbReference type="InterPro" id="IPR011129">
    <property type="entry name" value="CSD"/>
</dbReference>
<organism evidence="5 6">
    <name type="scientific">Schumannella luteola</name>
    <dbReference type="NCBI Taxonomy" id="472059"/>
    <lineage>
        <taxon>Bacteria</taxon>
        <taxon>Bacillati</taxon>
        <taxon>Actinomycetota</taxon>
        <taxon>Actinomycetes</taxon>
        <taxon>Micrococcales</taxon>
        <taxon>Microbacteriaceae</taxon>
        <taxon>Schumannella</taxon>
    </lineage>
</organism>
<dbReference type="Pfam" id="PF00313">
    <property type="entry name" value="CSD"/>
    <property type="match status" value="1"/>
</dbReference>
<dbReference type="PROSITE" id="PS51857">
    <property type="entry name" value="CSD_2"/>
    <property type="match status" value="1"/>
</dbReference>
<dbReference type="InterPro" id="IPR010718">
    <property type="entry name" value="DUF1294"/>
</dbReference>
<dbReference type="GO" id="GO:0003730">
    <property type="term" value="F:mRNA 3'-UTR binding"/>
    <property type="evidence" value="ECO:0007669"/>
    <property type="project" value="TreeGrafter"/>
</dbReference>
<dbReference type="InterPro" id="IPR002059">
    <property type="entry name" value="CSP_DNA-bd"/>
</dbReference>
<dbReference type="EMBL" id="JACBZY010000001">
    <property type="protein sequence ID" value="NYG99310.1"/>
    <property type="molecule type" value="Genomic_DNA"/>
</dbReference>
<keyword evidence="3" id="KW-1133">Transmembrane helix</keyword>
<feature type="transmembrane region" description="Helical" evidence="3">
    <location>
        <begin position="102"/>
        <end position="127"/>
    </location>
</feature>
<dbReference type="Proteomes" id="UP000553888">
    <property type="component" value="Unassembled WGS sequence"/>
</dbReference>
<dbReference type="InterPro" id="IPR012340">
    <property type="entry name" value="NA-bd_OB-fold"/>
</dbReference>
<keyword evidence="3" id="KW-0812">Transmembrane</keyword>
<dbReference type="GO" id="GO:0005737">
    <property type="term" value="C:cytoplasm"/>
    <property type="evidence" value="ECO:0007669"/>
    <property type="project" value="UniProtKB-SubCell"/>
</dbReference>
<reference evidence="5 6" key="1">
    <citation type="submission" date="2020-07" db="EMBL/GenBank/DDBJ databases">
        <title>Sequencing the genomes of 1000 actinobacteria strains.</title>
        <authorList>
            <person name="Klenk H.-P."/>
        </authorList>
    </citation>
    <scope>NUCLEOTIDE SEQUENCE [LARGE SCALE GENOMIC DNA]</scope>
    <source>
        <strain evidence="5 6">DSM 23141</strain>
    </source>
</reference>
<keyword evidence="1" id="KW-0597">Phosphoprotein</keyword>
<dbReference type="GO" id="GO:0043488">
    <property type="term" value="P:regulation of mRNA stability"/>
    <property type="evidence" value="ECO:0007669"/>
    <property type="project" value="TreeGrafter"/>
</dbReference>
<comment type="caution">
    <text evidence="5">The sequence shown here is derived from an EMBL/GenBank/DDBJ whole genome shotgun (WGS) entry which is preliminary data.</text>
</comment>
<evidence type="ECO:0000313" key="5">
    <source>
        <dbReference type="EMBL" id="NYG99310.1"/>
    </source>
</evidence>
<comment type="subcellular location">
    <subcellularLocation>
        <location evidence="2">Cytoplasm</location>
    </subcellularLocation>
</comment>
<dbReference type="InterPro" id="IPR019844">
    <property type="entry name" value="CSD_CS"/>
</dbReference>
<dbReference type="AlphaFoldDB" id="A0A852YDC9"/>
<dbReference type="PANTHER" id="PTHR12962">
    <property type="entry name" value="CALCIUM-REGULATED HEAT STABLE PROTEIN CRHSP-24-RELATED"/>
    <property type="match status" value="1"/>
</dbReference>
<evidence type="ECO:0000256" key="1">
    <source>
        <dbReference type="ARBA" id="ARBA00022553"/>
    </source>
</evidence>
<dbReference type="SMART" id="SM00357">
    <property type="entry name" value="CSP"/>
    <property type="match status" value="1"/>
</dbReference>
<name>A0A852YDC9_9MICO</name>
<proteinExistence type="predicted"/>
<evidence type="ECO:0000256" key="3">
    <source>
        <dbReference type="SAM" id="Phobius"/>
    </source>
</evidence>
<dbReference type="SUPFAM" id="SSF50249">
    <property type="entry name" value="Nucleic acid-binding proteins"/>
    <property type="match status" value="1"/>
</dbReference>
<dbReference type="InterPro" id="IPR052069">
    <property type="entry name" value="Ca-reg_mRNA-binding_domain"/>
</dbReference>
<feature type="domain" description="CSD" evidence="4">
    <location>
        <begin position="7"/>
        <end position="71"/>
    </location>
</feature>
<feature type="transmembrane region" description="Helical" evidence="3">
    <location>
        <begin position="196"/>
        <end position="220"/>
    </location>
</feature>
<gene>
    <name evidence="5" type="ORF">BJ979_001936</name>
</gene>
<protein>
    <submittedName>
        <fullName evidence="5">Uncharacterized membrane protein YsdA (DUF1294 family)/cold shock CspA family protein</fullName>
    </submittedName>
</protein>
<evidence type="ECO:0000313" key="6">
    <source>
        <dbReference type="Proteomes" id="UP000553888"/>
    </source>
</evidence>
<dbReference type="PROSITE" id="PS00352">
    <property type="entry name" value="CSD_1"/>
    <property type="match status" value="1"/>
</dbReference>
<accession>A0A852YDC9</accession>
<dbReference type="PANTHER" id="PTHR12962:SF1">
    <property type="entry name" value="COLD SHOCK DOMAIN-CONTAINING PROTEIN CG9705"/>
    <property type="match status" value="1"/>
</dbReference>